<feature type="domain" description="DUF7426" evidence="1">
    <location>
        <begin position="10"/>
        <end position="112"/>
    </location>
</feature>
<evidence type="ECO:0000313" key="2">
    <source>
        <dbReference type="EMBL" id="UOQ58554.1"/>
    </source>
</evidence>
<keyword evidence="3" id="KW-1185">Reference proteome</keyword>
<organism evidence="2 3">
    <name type="scientific">Leucobacter allii</name>
    <dbReference type="NCBI Taxonomy" id="2932247"/>
    <lineage>
        <taxon>Bacteria</taxon>
        <taxon>Bacillati</taxon>
        <taxon>Actinomycetota</taxon>
        <taxon>Actinomycetes</taxon>
        <taxon>Micrococcales</taxon>
        <taxon>Microbacteriaceae</taxon>
        <taxon>Leucobacter</taxon>
    </lineage>
</organism>
<dbReference type="EMBL" id="CP095045">
    <property type="protein sequence ID" value="UOQ58554.1"/>
    <property type="molecule type" value="Genomic_DNA"/>
</dbReference>
<proteinExistence type="predicted"/>
<accession>A0ABY4FQV4</accession>
<protein>
    <recommendedName>
        <fullName evidence="1">DUF7426 domain-containing protein</fullName>
    </recommendedName>
</protein>
<dbReference type="RefSeq" id="WP_244729595.1">
    <property type="nucleotide sequence ID" value="NZ_CP095045.1"/>
</dbReference>
<name>A0ABY4FQV4_9MICO</name>
<sequence length="127" mass="13459">MGGASAGPDARGRTYKVQPPSVEAAAQVLAAAVRGEVNLGIHEGPIPEEVESILRTIKPGTHPALGSVYDELIADGVHEVTVDRMAYYAVFYWARGKPYADKIATVLWTPRELAEAEEGGESAPKGS</sequence>
<evidence type="ECO:0000313" key="3">
    <source>
        <dbReference type="Proteomes" id="UP000831786"/>
    </source>
</evidence>
<dbReference type="Pfam" id="PF24201">
    <property type="entry name" value="DUF7426"/>
    <property type="match status" value="1"/>
</dbReference>
<reference evidence="2 3" key="1">
    <citation type="submission" date="2022-04" db="EMBL/GenBank/DDBJ databases">
        <title>Leucobacter sp. isolated from rhizosphere of garlic.</title>
        <authorList>
            <person name="Won M."/>
            <person name="Lee C.-M."/>
            <person name="Woen H.-Y."/>
            <person name="Kwon S.-W."/>
        </authorList>
    </citation>
    <scope>NUCLEOTIDE SEQUENCE [LARGE SCALE GENOMIC DNA]</scope>
    <source>
        <strain evidence="2 3">H21R-40</strain>
    </source>
</reference>
<dbReference type="Proteomes" id="UP000831786">
    <property type="component" value="Chromosome"/>
</dbReference>
<dbReference type="InterPro" id="IPR055849">
    <property type="entry name" value="DUF7426"/>
</dbReference>
<gene>
    <name evidence="2" type="ORF">MUN78_06950</name>
</gene>
<evidence type="ECO:0000259" key="1">
    <source>
        <dbReference type="Pfam" id="PF24201"/>
    </source>
</evidence>